<comment type="caution">
    <text evidence="8">The sequence shown here is derived from an EMBL/GenBank/DDBJ whole genome shotgun (WGS) entry which is preliminary data.</text>
</comment>
<evidence type="ECO:0000256" key="4">
    <source>
        <dbReference type="ARBA" id="ARBA00038969"/>
    </source>
</evidence>
<comment type="similarity">
    <text evidence="1 6 7">Belongs to the ArsC family.</text>
</comment>
<protein>
    <recommendedName>
        <fullName evidence="5 7">Arsenate reductase</fullName>
        <ecNumber evidence="4 7">1.20.4.1</ecNumber>
    </recommendedName>
</protein>
<comment type="catalytic activity">
    <reaction evidence="7">
        <text>[glutaredoxin]-dithiol + arsenate + glutathione + H(+) = glutathionyl-S-S-[glutaredoxin] + arsenite + H2O</text>
        <dbReference type="Rhea" id="RHEA:22016"/>
        <dbReference type="Rhea" id="RHEA-COMP:10729"/>
        <dbReference type="Rhea" id="RHEA-COMP:17668"/>
        <dbReference type="ChEBI" id="CHEBI:15377"/>
        <dbReference type="ChEBI" id="CHEBI:15378"/>
        <dbReference type="ChEBI" id="CHEBI:29242"/>
        <dbReference type="ChEBI" id="CHEBI:29950"/>
        <dbReference type="ChEBI" id="CHEBI:48597"/>
        <dbReference type="ChEBI" id="CHEBI:57925"/>
        <dbReference type="ChEBI" id="CHEBI:146199"/>
        <dbReference type="EC" id="1.20.4.1"/>
    </reaction>
</comment>
<dbReference type="EMBL" id="JACHIB010000028">
    <property type="protein sequence ID" value="MBB6085481.1"/>
    <property type="molecule type" value="Genomic_DNA"/>
</dbReference>
<dbReference type="CDD" id="cd03034">
    <property type="entry name" value="ArsC_ArsC"/>
    <property type="match status" value="1"/>
</dbReference>
<keyword evidence="2" id="KW-0059">Arsenical resistance</keyword>
<gene>
    <name evidence="8" type="ORF">HNR28_003542</name>
</gene>
<name>A0A7W9TRZ8_CASDE</name>
<dbReference type="SUPFAM" id="SSF52833">
    <property type="entry name" value="Thioredoxin-like"/>
    <property type="match status" value="1"/>
</dbReference>
<evidence type="ECO:0000256" key="2">
    <source>
        <dbReference type="ARBA" id="ARBA00022849"/>
    </source>
</evidence>
<dbReference type="PANTHER" id="PTHR30041">
    <property type="entry name" value="ARSENATE REDUCTASE"/>
    <property type="match status" value="1"/>
</dbReference>
<proteinExistence type="inferred from homology"/>
<dbReference type="InterPro" id="IPR006660">
    <property type="entry name" value="Arsenate_reductase-like"/>
</dbReference>
<reference evidence="8 9" key="1">
    <citation type="submission" date="2020-08" db="EMBL/GenBank/DDBJ databases">
        <title>Genomic Encyclopedia of Type Strains, Phase IV (KMG-IV): sequencing the most valuable type-strain genomes for metagenomic binning, comparative biology and taxonomic classification.</title>
        <authorList>
            <person name="Goeker M."/>
        </authorList>
    </citation>
    <scope>NUCLEOTIDE SEQUENCE [LARGE SCALE GENOMIC DNA]</scope>
    <source>
        <strain evidence="8 9">DSM 12141</strain>
    </source>
</reference>
<evidence type="ECO:0000256" key="3">
    <source>
        <dbReference type="ARBA" id="ARBA00023002"/>
    </source>
</evidence>
<dbReference type="InterPro" id="IPR006659">
    <property type="entry name" value="Arsenate_reductase"/>
</dbReference>
<dbReference type="Gene3D" id="3.40.30.10">
    <property type="entry name" value="Glutaredoxin"/>
    <property type="match status" value="1"/>
</dbReference>
<evidence type="ECO:0000256" key="1">
    <source>
        <dbReference type="ARBA" id="ARBA00007198"/>
    </source>
</evidence>
<dbReference type="Pfam" id="PF03960">
    <property type="entry name" value="ArsC"/>
    <property type="match status" value="1"/>
</dbReference>
<evidence type="ECO:0000256" key="6">
    <source>
        <dbReference type="PROSITE-ProRule" id="PRU01282"/>
    </source>
</evidence>
<dbReference type="PANTHER" id="PTHR30041:SF5">
    <property type="entry name" value="ARSENATE REDUCTASE-RELATED"/>
    <property type="match status" value="1"/>
</dbReference>
<dbReference type="NCBIfam" id="TIGR00014">
    <property type="entry name" value="arsC"/>
    <property type="match status" value="1"/>
</dbReference>
<evidence type="ECO:0000313" key="8">
    <source>
        <dbReference type="EMBL" id="MBB6085481.1"/>
    </source>
</evidence>
<dbReference type="InterPro" id="IPR036249">
    <property type="entry name" value="Thioredoxin-like_sf"/>
</dbReference>
<sequence>MSVITIYHNPACGTSRNVLAMIRNSGEEPTVIEYLKTPPDRTTLVKLLADAGLSVRDVLREKGTPFAELDLGDSKWTDDQLLDFIEQHPILINRPIVVTPLGTRLCRPSEAVLDILPQPQRGAFSKEDGEAVVDAKGHRV</sequence>
<dbReference type="Proteomes" id="UP000541136">
    <property type="component" value="Unassembled WGS sequence"/>
</dbReference>
<dbReference type="RefSeq" id="WP_151025229.1">
    <property type="nucleotide sequence ID" value="NZ_JACHIB010000028.1"/>
</dbReference>
<evidence type="ECO:0000256" key="7">
    <source>
        <dbReference type="RuleBase" id="RU362029"/>
    </source>
</evidence>
<keyword evidence="3 7" id="KW-0560">Oxidoreductase</keyword>
<dbReference type="EC" id="1.20.4.1" evidence="4 7"/>
<evidence type="ECO:0000313" key="9">
    <source>
        <dbReference type="Proteomes" id="UP000541136"/>
    </source>
</evidence>
<dbReference type="PROSITE" id="PS51353">
    <property type="entry name" value="ARSC"/>
    <property type="match status" value="1"/>
</dbReference>
<organism evidence="8 9">
    <name type="scientific">Castellaniella defragrans</name>
    <name type="common">Alcaligenes defragrans</name>
    <dbReference type="NCBI Taxonomy" id="75697"/>
    <lineage>
        <taxon>Bacteria</taxon>
        <taxon>Pseudomonadati</taxon>
        <taxon>Pseudomonadota</taxon>
        <taxon>Betaproteobacteria</taxon>
        <taxon>Burkholderiales</taxon>
        <taxon>Alcaligenaceae</taxon>
        <taxon>Castellaniella</taxon>
    </lineage>
</organism>
<accession>A0A7W9TRZ8</accession>
<evidence type="ECO:0000256" key="5">
    <source>
        <dbReference type="ARBA" id="ARBA00039879"/>
    </source>
</evidence>
<dbReference type="GO" id="GO:0046685">
    <property type="term" value="P:response to arsenic-containing substance"/>
    <property type="evidence" value="ECO:0007669"/>
    <property type="project" value="UniProtKB-KW"/>
</dbReference>
<dbReference type="GO" id="GO:0008794">
    <property type="term" value="F:arsenate reductase (glutaredoxin) activity"/>
    <property type="evidence" value="ECO:0007669"/>
    <property type="project" value="UniProtKB-UniRule"/>
</dbReference>
<dbReference type="AlphaFoldDB" id="A0A7W9TRZ8"/>